<dbReference type="AlphaFoldDB" id="A0A4R7W0U0"/>
<dbReference type="EMBL" id="SOCP01000002">
    <property type="protein sequence ID" value="TDV56140.1"/>
    <property type="molecule type" value="Genomic_DNA"/>
</dbReference>
<name>A0A4R7W0U0_9PSEU</name>
<reference evidence="3 4" key="1">
    <citation type="submission" date="2019-03" db="EMBL/GenBank/DDBJ databases">
        <title>Genomic Encyclopedia of Archaeal and Bacterial Type Strains, Phase II (KMG-II): from individual species to whole genera.</title>
        <authorList>
            <person name="Goeker M."/>
        </authorList>
    </citation>
    <scope>NUCLEOTIDE SEQUENCE [LARGE SCALE GENOMIC DNA]</scope>
    <source>
        <strain evidence="3 4">DSM 45499</strain>
    </source>
</reference>
<dbReference type="Pfam" id="PF14219">
    <property type="entry name" value="DUF4328"/>
    <property type="match status" value="1"/>
</dbReference>
<keyword evidence="1" id="KW-1133">Transmembrane helix</keyword>
<keyword evidence="1" id="KW-0472">Membrane</keyword>
<feature type="transmembrane region" description="Helical" evidence="1">
    <location>
        <begin position="12"/>
        <end position="36"/>
    </location>
</feature>
<comment type="caution">
    <text evidence="3">The sequence shown here is derived from an EMBL/GenBank/DDBJ whole genome shotgun (WGS) entry which is preliminary data.</text>
</comment>
<dbReference type="InterPro" id="IPR025565">
    <property type="entry name" value="DUF4328"/>
</dbReference>
<dbReference type="Proteomes" id="UP000294927">
    <property type="component" value="Unassembled WGS sequence"/>
</dbReference>
<organism evidence="3 4">
    <name type="scientific">Actinophytocola oryzae</name>
    <dbReference type="NCBI Taxonomy" id="502181"/>
    <lineage>
        <taxon>Bacteria</taxon>
        <taxon>Bacillati</taxon>
        <taxon>Actinomycetota</taxon>
        <taxon>Actinomycetes</taxon>
        <taxon>Pseudonocardiales</taxon>
        <taxon>Pseudonocardiaceae</taxon>
    </lineage>
</organism>
<proteinExistence type="predicted"/>
<keyword evidence="1" id="KW-0812">Transmembrane</keyword>
<evidence type="ECO:0000259" key="2">
    <source>
        <dbReference type="Pfam" id="PF14219"/>
    </source>
</evidence>
<evidence type="ECO:0000313" key="4">
    <source>
        <dbReference type="Proteomes" id="UP000294927"/>
    </source>
</evidence>
<keyword evidence="4" id="KW-1185">Reference proteome</keyword>
<sequence>MHTPPGLTPVRTLATVASVLIAVVCAVDLYATWAAWNTHSVVADFVAGVPGVTDSDLYAADDATTTALWLSVLALVASAAVFLTWLWRARVNSERLSGVHHRLGRGWTIGGWFCPIVNLWFPRRIVDDIWRTSRPDVPTDQLQVDPLPLSPLVRAWWLALVANYVVLYFLRIQNSSGDVTLGYFETVAVYSTISTGLVLVAGVLLIRVVRQITEWQSTPRITMEHTTPRQAT</sequence>
<gene>
    <name evidence="3" type="ORF">CLV71_102206</name>
</gene>
<accession>A0A4R7W0U0</accession>
<evidence type="ECO:0000256" key="1">
    <source>
        <dbReference type="SAM" id="Phobius"/>
    </source>
</evidence>
<feature type="transmembrane region" description="Helical" evidence="1">
    <location>
        <begin position="67"/>
        <end position="87"/>
    </location>
</feature>
<protein>
    <submittedName>
        <fullName evidence="3">Uncharacterized protein DUF4328</fullName>
    </submittedName>
</protein>
<feature type="transmembrane region" description="Helical" evidence="1">
    <location>
        <begin position="155"/>
        <end position="172"/>
    </location>
</feature>
<feature type="domain" description="DUF4328" evidence="2">
    <location>
        <begin position="52"/>
        <end position="213"/>
    </location>
</feature>
<feature type="transmembrane region" description="Helical" evidence="1">
    <location>
        <begin position="187"/>
        <end position="206"/>
    </location>
</feature>
<evidence type="ECO:0000313" key="3">
    <source>
        <dbReference type="EMBL" id="TDV56140.1"/>
    </source>
</evidence>